<proteinExistence type="predicted"/>
<sequence>MIEHHLSVQRTARYYTIGELTDQTQYIWFCLHGFGQLARFFSQKFTALNDGKTFIVVPEALSRFYLTNDYKRIGASWQTREDRANEVNDFITYLNSLYTHILAQVPSASLPVTLFGFSQGAATACRWLNDGHIQISRLLLWAGYFPDGLNELINPAKLADIDVHYVYGDKDEYLIQLENQDEYIGKLMLDVPTLTITTFAGTHRVEPSVLSKLIKGE</sequence>
<dbReference type="EMBL" id="JAAFZH010000024">
    <property type="protein sequence ID" value="NDU99131.1"/>
    <property type="molecule type" value="Genomic_DNA"/>
</dbReference>
<name>A0A6L9LIR3_9BACT</name>
<dbReference type="RefSeq" id="WP_163955261.1">
    <property type="nucleotide sequence ID" value="NZ_JAAFZH010000024.1"/>
</dbReference>
<dbReference type="Gene3D" id="3.40.50.1820">
    <property type="entry name" value="alpha/beta hydrolase"/>
    <property type="match status" value="1"/>
</dbReference>
<keyword evidence="3" id="KW-1185">Reference proteome</keyword>
<dbReference type="InterPro" id="IPR003140">
    <property type="entry name" value="PLipase/COase/thioEstase"/>
</dbReference>
<dbReference type="SUPFAM" id="SSF53474">
    <property type="entry name" value="alpha/beta-Hydrolases"/>
    <property type="match status" value="1"/>
</dbReference>
<reference evidence="2 3" key="1">
    <citation type="submission" date="2020-02" db="EMBL/GenBank/DDBJ databases">
        <title>Draft genome sequence of two Spirosoma agri KCTC 52727 and Spirosoma terrae KCTC 52035.</title>
        <authorList>
            <person name="Rojas J."/>
            <person name="Ambika Manirajan B."/>
            <person name="Suarez C."/>
            <person name="Ratering S."/>
            <person name="Schnell S."/>
        </authorList>
    </citation>
    <scope>NUCLEOTIDE SEQUENCE [LARGE SCALE GENOMIC DNA]</scope>
    <source>
        <strain evidence="2 3">KCTC 52035</strain>
    </source>
</reference>
<dbReference type="InterPro" id="IPR029058">
    <property type="entry name" value="AB_hydrolase_fold"/>
</dbReference>
<evidence type="ECO:0000313" key="2">
    <source>
        <dbReference type="EMBL" id="NDU99131.1"/>
    </source>
</evidence>
<feature type="domain" description="Phospholipase/carboxylesterase/thioesterase" evidence="1">
    <location>
        <begin position="30"/>
        <end position="174"/>
    </location>
</feature>
<comment type="caution">
    <text evidence="2">The sequence shown here is derived from an EMBL/GenBank/DDBJ whole genome shotgun (WGS) entry which is preliminary data.</text>
</comment>
<organism evidence="2 3">
    <name type="scientific">Spirosoma terrae</name>
    <dbReference type="NCBI Taxonomy" id="1968276"/>
    <lineage>
        <taxon>Bacteria</taxon>
        <taxon>Pseudomonadati</taxon>
        <taxon>Bacteroidota</taxon>
        <taxon>Cytophagia</taxon>
        <taxon>Cytophagales</taxon>
        <taxon>Cytophagaceae</taxon>
        <taxon>Spirosoma</taxon>
    </lineage>
</organism>
<protein>
    <submittedName>
        <fullName evidence="2">Phospholipase</fullName>
    </submittedName>
</protein>
<dbReference type="Pfam" id="PF02230">
    <property type="entry name" value="Abhydrolase_2"/>
    <property type="match status" value="1"/>
</dbReference>
<dbReference type="Proteomes" id="UP000474175">
    <property type="component" value="Unassembled WGS sequence"/>
</dbReference>
<gene>
    <name evidence="2" type="ORF">GK108_29910</name>
</gene>
<dbReference type="GO" id="GO:0016787">
    <property type="term" value="F:hydrolase activity"/>
    <property type="evidence" value="ECO:0007669"/>
    <property type="project" value="InterPro"/>
</dbReference>
<dbReference type="AlphaFoldDB" id="A0A6L9LIR3"/>
<accession>A0A6L9LIR3</accession>
<evidence type="ECO:0000259" key="1">
    <source>
        <dbReference type="Pfam" id="PF02230"/>
    </source>
</evidence>
<evidence type="ECO:0000313" key="3">
    <source>
        <dbReference type="Proteomes" id="UP000474175"/>
    </source>
</evidence>